<evidence type="ECO:0000256" key="2">
    <source>
        <dbReference type="ARBA" id="ARBA00006680"/>
    </source>
</evidence>
<dbReference type="GO" id="GO:0003723">
    <property type="term" value="F:RNA binding"/>
    <property type="evidence" value="ECO:0007669"/>
    <property type="project" value="UniProtKB-KW"/>
</dbReference>
<sequence>MKIKKFRYEMEIISPTVVTSGNNINGFELIYDRRNDKVYVMNIMKLIKNSRRYIDAFFTFDYNSRDFRLENKLKEIGINNYLNYVKYELSLNGTSFKPNSIKEITKTSGKPYIPGSTIKGAIRSSLTRVLNRENDYKISLDETARRSNEIRNPEKQADNKAEERIFGSPNNSPFRLLRISDTETKDYSDLELYDVKVMNICNNRVKWYTRSGNVDNIEGATSIYVEAFKEGTILKGQLSQGFFETFKNINIAKREIESIDTVEGIVNKIRNDIDLYIDKEIEFYSNYHVDELVSFYRKLKSMQQQLRPNEFIIQIGFSTGYLPKTVVRNIDSRFIIKLQQIYRGRIYNDLFPKTRKIIIKNGKIYKPLGWVKIRLIES</sequence>
<dbReference type="Pfam" id="PF03787">
    <property type="entry name" value="RAMPs"/>
    <property type="match status" value="1"/>
</dbReference>
<keyword evidence="5" id="KW-0051">Antiviral defense</keyword>
<feature type="domain" description="CRISPR type III-associated protein" evidence="8">
    <location>
        <begin position="10"/>
        <end position="248"/>
    </location>
</feature>
<dbReference type="InterPro" id="IPR005537">
    <property type="entry name" value="RAMP_III_fam"/>
</dbReference>
<proteinExistence type="inferred from homology"/>
<evidence type="ECO:0000256" key="3">
    <source>
        <dbReference type="ARBA" id="ARBA00016113"/>
    </source>
</evidence>
<evidence type="ECO:0000256" key="5">
    <source>
        <dbReference type="ARBA" id="ARBA00023118"/>
    </source>
</evidence>
<evidence type="ECO:0000259" key="8">
    <source>
        <dbReference type="Pfam" id="PF03787"/>
    </source>
</evidence>
<evidence type="ECO:0000256" key="1">
    <source>
        <dbReference type="ARBA" id="ARBA00003088"/>
    </source>
</evidence>
<dbReference type="NCBIfam" id="TIGR01899">
    <property type="entry name" value="cas_TM1807_csm5"/>
    <property type="match status" value="1"/>
</dbReference>
<evidence type="ECO:0000256" key="6">
    <source>
        <dbReference type="ARBA" id="ARBA00031720"/>
    </source>
</evidence>
<dbReference type="AlphaFoldDB" id="I7KAH5"/>
<gene>
    <name evidence="9" type="ORF">CAAU_2679</name>
</gene>
<dbReference type="EMBL" id="CAKP01000154">
    <property type="protein sequence ID" value="CCJ34762.1"/>
    <property type="molecule type" value="Genomic_DNA"/>
</dbReference>
<dbReference type="RefSeq" id="WP_008910002.1">
    <property type="nucleotide sequence ID" value="NZ_CAKP01000154.1"/>
</dbReference>
<evidence type="ECO:0000256" key="7">
    <source>
        <dbReference type="SAM" id="MobiDB-lite"/>
    </source>
</evidence>
<comment type="function">
    <text evidence="1">This subunit might be involved in maturation of a crRNA intermediate to its mature form.</text>
</comment>
<dbReference type="PANTHER" id="PTHR38007">
    <property type="entry name" value="CRISPR SYSTEM CMS PROTEIN CSM5"/>
    <property type="match status" value="1"/>
</dbReference>
<evidence type="ECO:0000313" key="9">
    <source>
        <dbReference type="EMBL" id="CCJ34762.1"/>
    </source>
</evidence>
<organism evidence="9 10">
    <name type="scientific">Caloramator australicus RC3</name>
    <dbReference type="NCBI Taxonomy" id="857293"/>
    <lineage>
        <taxon>Bacteria</taxon>
        <taxon>Bacillati</taxon>
        <taxon>Bacillota</taxon>
        <taxon>Clostridia</taxon>
        <taxon>Eubacteriales</taxon>
        <taxon>Clostridiaceae</taxon>
        <taxon>Caloramator</taxon>
    </lineage>
</organism>
<comment type="caution">
    <text evidence="9">The sequence shown here is derived from an EMBL/GenBank/DDBJ whole genome shotgun (WGS) entry which is preliminary data.</text>
</comment>
<dbReference type="GO" id="GO:0051607">
    <property type="term" value="P:defense response to virus"/>
    <property type="evidence" value="ECO:0007669"/>
    <property type="project" value="UniProtKB-KW"/>
</dbReference>
<dbReference type="STRING" id="857293.CAAU_2679"/>
<dbReference type="eggNOG" id="COG1332">
    <property type="taxonomic scope" value="Bacteria"/>
</dbReference>
<feature type="compositionally biased region" description="Basic and acidic residues" evidence="7">
    <location>
        <begin position="147"/>
        <end position="165"/>
    </location>
</feature>
<feature type="region of interest" description="Disordered" evidence="7">
    <location>
        <begin position="147"/>
        <end position="167"/>
    </location>
</feature>
<comment type="similarity">
    <text evidence="2">Belongs to the CRISPR-associated Csm5 family.</text>
</comment>
<dbReference type="InterPro" id="IPR010173">
    <property type="entry name" value="CRISPR-assoc_Csm5"/>
</dbReference>
<reference evidence="9 10" key="1">
    <citation type="journal article" date="2011" name="J. Bacteriol.">
        <title>Draft genome sequence of Caloramator australicus strain RC3T, a thermoanaerobe from the Great Artesian Basin of Australia.</title>
        <authorList>
            <person name="Ogg C.D."/>
            <person name="Patel B.K.C."/>
        </authorList>
    </citation>
    <scope>NUCLEOTIDE SEQUENCE [LARGE SCALE GENOMIC DNA]</scope>
    <source>
        <strain evidence="9 10">RC3</strain>
    </source>
</reference>
<accession>I7KAH5</accession>
<keyword evidence="4" id="KW-0694">RNA-binding</keyword>
<dbReference type="OrthoDB" id="24360at2"/>
<evidence type="ECO:0000313" key="10">
    <source>
        <dbReference type="Proteomes" id="UP000007652"/>
    </source>
</evidence>
<dbReference type="PANTHER" id="PTHR38007:SF1">
    <property type="entry name" value="CRISPR SYSTEM CMS PROTEIN CSM5"/>
    <property type="match status" value="1"/>
</dbReference>
<protein>
    <recommendedName>
        <fullName evidence="3">CRISPR system Cms protein Csm5</fullName>
    </recommendedName>
    <alternativeName>
        <fullName evidence="6">CRISPR type III A-associated protein Csm5</fullName>
    </alternativeName>
</protein>
<dbReference type="Proteomes" id="UP000007652">
    <property type="component" value="Unassembled WGS sequence"/>
</dbReference>
<keyword evidence="10" id="KW-1185">Reference proteome</keyword>
<name>I7KAH5_9CLOT</name>
<evidence type="ECO:0000256" key="4">
    <source>
        <dbReference type="ARBA" id="ARBA00022884"/>
    </source>
</evidence>